<comment type="caution">
    <text evidence="1">The sequence shown here is derived from an EMBL/GenBank/DDBJ whole genome shotgun (WGS) entry which is preliminary data.</text>
</comment>
<sequence length="105" mass="11808">MGPINVGYALPISCDEYDMTIGSPGRYSLKWSTGWFIQQGNQEASYVQSVKVPHGAEVRWSYKQRLEMARWTYPSIPCSSTNSNQVCDPNAWMIESKGFGPLLVI</sequence>
<gene>
    <name evidence="1" type="ORF">ACFY05_43235</name>
</gene>
<evidence type="ECO:0000313" key="2">
    <source>
        <dbReference type="Proteomes" id="UP001602119"/>
    </source>
</evidence>
<organism evidence="1 2">
    <name type="scientific">Microtetraspora fusca</name>
    <dbReference type="NCBI Taxonomy" id="1997"/>
    <lineage>
        <taxon>Bacteria</taxon>
        <taxon>Bacillati</taxon>
        <taxon>Actinomycetota</taxon>
        <taxon>Actinomycetes</taxon>
        <taxon>Streptosporangiales</taxon>
        <taxon>Streptosporangiaceae</taxon>
        <taxon>Microtetraspora</taxon>
    </lineage>
</organism>
<protein>
    <submittedName>
        <fullName evidence="1">Uncharacterized protein</fullName>
    </submittedName>
</protein>
<reference evidence="1 2" key="1">
    <citation type="submission" date="2024-10" db="EMBL/GenBank/DDBJ databases">
        <title>The Natural Products Discovery Center: Release of the First 8490 Sequenced Strains for Exploring Actinobacteria Biosynthetic Diversity.</title>
        <authorList>
            <person name="Kalkreuter E."/>
            <person name="Kautsar S.A."/>
            <person name="Yang D."/>
            <person name="Bader C.D."/>
            <person name="Teijaro C.N."/>
            <person name="Fluegel L."/>
            <person name="Davis C.M."/>
            <person name="Simpson J.R."/>
            <person name="Lauterbach L."/>
            <person name="Steele A.D."/>
            <person name="Gui C."/>
            <person name="Meng S."/>
            <person name="Li G."/>
            <person name="Viehrig K."/>
            <person name="Ye F."/>
            <person name="Su P."/>
            <person name="Kiefer A.F."/>
            <person name="Nichols A."/>
            <person name="Cepeda A.J."/>
            <person name="Yan W."/>
            <person name="Fan B."/>
            <person name="Jiang Y."/>
            <person name="Adhikari A."/>
            <person name="Zheng C.-J."/>
            <person name="Schuster L."/>
            <person name="Cowan T.M."/>
            <person name="Smanski M.J."/>
            <person name="Chevrette M.G."/>
            <person name="De Carvalho L.P.S."/>
            <person name="Shen B."/>
        </authorList>
    </citation>
    <scope>NUCLEOTIDE SEQUENCE [LARGE SCALE GENOMIC DNA]</scope>
    <source>
        <strain evidence="1 2">NPDC001281</strain>
    </source>
</reference>
<dbReference type="RefSeq" id="WP_387348441.1">
    <property type="nucleotide sequence ID" value="NZ_JBIAXI010000062.1"/>
</dbReference>
<evidence type="ECO:0000313" key="1">
    <source>
        <dbReference type="EMBL" id="MFF4779648.1"/>
    </source>
</evidence>
<dbReference type="Proteomes" id="UP001602119">
    <property type="component" value="Unassembled WGS sequence"/>
</dbReference>
<keyword evidence="2" id="KW-1185">Reference proteome</keyword>
<dbReference type="EMBL" id="JBIAXI010000062">
    <property type="protein sequence ID" value="MFF4779648.1"/>
    <property type="molecule type" value="Genomic_DNA"/>
</dbReference>
<accession>A0ABW6VN14</accession>
<proteinExistence type="predicted"/>
<name>A0ABW6VN14_MICFU</name>